<evidence type="ECO:0000313" key="2">
    <source>
        <dbReference type="Proteomes" id="UP000838412"/>
    </source>
</evidence>
<accession>A0A8J9Z0Z3</accession>
<dbReference type="Proteomes" id="UP000838412">
    <property type="component" value="Chromosome 14"/>
</dbReference>
<proteinExistence type="predicted"/>
<dbReference type="EMBL" id="OV696699">
    <property type="protein sequence ID" value="CAH1245564.1"/>
    <property type="molecule type" value="Genomic_DNA"/>
</dbReference>
<gene>
    <name evidence="1" type="primary">Hypp7511</name>
    <name evidence="1" type="ORF">BLAG_LOCUS7855</name>
</gene>
<reference evidence="1" key="1">
    <citation type="submission" date="2022-01" db="EMBL/GenBank/DDBJ databases">
        <authorList>
            <person name="Braso-Vives M."/>
        </authorList>
    </citation>
    <scope>NUCLEOTIDE SEQUENCE</scope>
</reference>
<sequence>MFKAIVAVARTMFSGQLLITHDTEAIKSDSFDISVTSGVDLAASNISQVLARPGGDSKGYLCEDQMAV</sequence>
<organism evidence="1 2">
    <name type="scientific">Branchiostoma lanceolatum</name>
    <name type="common">Common lancelet</name>
    <name type="synonym">Amphioxus lanceolatum</name>
    <dbReference type="NCBI Taxonomy" id="7740"/>
    <lineage>
        <taxon>Eukaryota</taxon>
        <taxon>Metazoa</taxon>
        <taxon>Chordata</taxon>
        <taxon>Cephalochordata</taxon>
        <taxon>Leptocardii</taxon>
        <taxon>Amphioxiformes</taxon>
        <taxon>Branchiostomatidae</taxon>
        <taxon>Branchiostoma</taxon>
    </lineage>
</organism>
<dbReference type="AlphaFoldDB" id="A0A8J9Z0Z3"/>
<name>A0A8J9Z0Z3_BRALA</name>
<protein>
    <submittedName>
        <fullName evidence="1">Hypp7511 protein</fullName>
    </submittedName>
</protein>
<keyword evidence="2" id="KW-1185">Reference proteome</keyword>
<evidence type="ECO:0000313" key="1">
    <source>
        <dbReference type="EMBL" id="CAH1245564.1"/>
    </source>
</evidence>